<dbReference type="Pfam" id="PF02330">
    <property type="entry name" value="MAM33"/>
    <property type="match status" value="1"/>
</dbReference>
<dbReference type="EMBL" id="JANBQB010001037">
    <property type="protein sequence ID" value="KAJ1972510.1"/>
    <property type="molecule type" value="Genomic_DNA"/>
</dbReference>
<reference evidence="2" key="1">
    <citation type="submission" date="2022-07" db="EMBL/GenBank/DDBJ databases">
        <title>Phylogenomic reconstructions and comparative analyses of Kickxellomycotina fungi.</title>
        <authorList>
            <person name="Reynolds N.K."/>
            <person name="Stajich J.E."/>
            <person name="Barry K."/>
            <person name="Grigoriev I.V."/>
            <person name="Crous P."/>
            <person name="Smith M.E."/>
        </authorList>
    </citation>
    <scope>NUCLEOTIDE SEQUENCE</scope>
    <source>
        <strain evidence="2">RSA 567</strain>
    </source>
</reference>
<organism evidence="2 3">
    <name type="scientific">Dimargaris verticillata</name>
    <dbReference type="NCBI Taxonomy" id="2761393"/>
    <lineage>
        <taxon>Eukaryota</taxon>
        <taxon>Fungi</taxon>
        <taxon>Fungi incertae sedis</taxon>
        <taxon>Zoopagomycota</taxon>
        <taxon>Kickxellomycotina</taxon>
        <taxon>Dimargaritomycetes</taxon>
        <taxon>Dimargaritales</taxon>
        <taxon>Dimargaritaceae</taxon>
        <taxon>Dimargaris</taxon>
    </lineage>
</organism>
<comment type="caution">
    <text evidence="2">The sequence shown here is derived from an EMBL/GenBank/DDBJ whole genome shotgun (WGS) entry which is preliminary data.</text>
</comment>
<dbReference type="InterPro" id="IPR003428">
    <property type="entry name" value="MAM33"/>
</dbReference>
<dbReference type="SUPFAM" id="SSF54529">
    <property type="entry name" value="Mitochondrial glycoprotein MAM33-like"/>
    <property type="match status" value="1"/>
</dbReference>
<proteinExistence type="predicted"/>
<evidence type="ECO:0000313" key="2">
    <source>
        <dbReference type="EMBL" id="KAJ1972510.1"/>
    </source>
</evidence>
<evidence type="ECO:0000313" key="3">
    <source>
        <dbReference type="Proteomes" id="UP001151582"/>
    </source>
</evidence>
<protein>
    <submittedName>
        <fullName evidence="2">Mitochondrial acidic protein mam33</fullName>
    </submittedName>
</protein>
<dbReference type="PANTHER" id="PTHR10826">
    <property type="entry name" value="COMPLEMENT COMPONENT 1"/>
    <property type="match status" value="1"/>
</dbReference>
<feature type="region of interest" description="Disordered" evidence="1">
    <location>
        <begin position="135"/>
        <end position="165"/>
    </location>
</feature>
<keyword evidence="3" id="KW-1185">Reference proteome</keyword>
<dbReference type="Proteomes" id="UP001151582">
    <property type="component" value="Unassembled WGS sequence"/>
</dbReference>
<name>A0A9W8EAS8_9FUNG</name>
<sequence length="282" mass="32141">MFHALRRVAGGSALRASRFSAMRPLHSLVATPLPRTTLGLRIMALNRSLTTTPAYYGQGVADKDLVHALKKELSFEEENQESDLPEFLESFVKKDLFQIHDTPGHNEVMLTRTFGNETITVTFSISEIFNAEDTLDSEPEQYTPDQMTEEGEKIGESEEEPDFDKPEYPARFNVTIEKPNQSALSFDLTAESGDYGVDRISVLQNGKIAKQQTAEADYQRRGYYLGPSFGFLDEDLKVGLERFLEERGIDSELSLFIPDYIEYKEEKEYINWLNHVKQFVEA</sequence>
<dbReference type="InterPro" id="IPR036561">
    <property type="entry name" value="MAM33_sf"/>
</dbReference>
<gene>
    <name evidence="2" type="primary">MAM33</name>
    <name evidence="2" type="ORF">H4R34_005385</name>
</gene>
<dbReference type="Gene3D" id="3.10.280.10">
    <property type="entry name" value="Mitochondrial glycoprotein"/>
    <property type="match status" value="1"/>
</dbReference>
<dbReference type="AlphaFoldDB" id="A0A9W8EAS8"/>
<dbReference type="GO" id="GO:0042256">
    <property type="term" value="P:cytosolic ribosome assembly"/>
    <property type="evidence" value="ECO:0007669"/>
    <property type="project" value="TreeGrafter"/>
</dbReference>
<accession>A0A9W8EAS8</accession>
<dbReference type="PANTHER" id="PTHR10826:SF1">
    <property type="entry name" value="COMPLEMENT COMPONENT 1 Q SUBCOMPONENT-BINDING PROTEIN, MITOCHONDRIAL"/>
    <property type="match status" value="1"/>
</dbReference>
<evidence type="ECO:0000256" key="1">
    <source>
        <dbReference type="SAM" id="MobiDB-lite"/>
    </source>
</evidence>
<dbReference type="OrthoDB" id="278212at2759"/>
<dbReference type="GO" id="GO:0005759">
    <property type="term" value="C:mitochondrial matrix"/>
    <property type="evidence" value="ECO:0007669"/>
    <property type="project" value="InterPro"/>
</dbReference>